<proteinExistence type="predicted"/>
<dbReference type="PANTHER" id="PTHR38834:SF3">
    <property type="entry name" value="SOLUTE-BINDING PROTEIN FAMILY 3_N-TERMINAL DOMAIN-CONTAINING PROTEIN"/>
    <property type="match status" value="1"/>
</dbReference>
<dbReference type="STRING" id="637679.GCA_001550055_01987"/>
<feature type="signal peptide" evidence="2">
    <location>
        <begin position="1"/>
        <end position="23"/>
    </location>
</feature>
<evidence type="ECO:0000259" key="3">
    <source>
        <dbReference type="Pfam" id="PF00497"/>
    </source>
</evidence>
<feature type="domain" description="Solute-binding protein family 3/N-terminal" evidence="3">
    <location>
        <begin position="31"/>
        <end position="244"/>
    </location>
</feature>
<reference evidence="4 5" key="1">
    <citation type="submission" date="2016-10" db="EMBL/GenBank/DDBJ databases">
        <authorList>
            <person name="de Groot N.N."/>
        </authorList>
    </citation>
    <scope>NUCLEOTIDE SEQUENCE [LARGE SCALE GENOMIC DNA]</scope>
    <source>
        <strain evidence="4 5">CGMCC 1.9109</strain>
    </source>
</reference>
<dbReference type="Proteomes" id="UP000183685">
    <property type="component" value="Unassembled WGS sequence"/>
</dbReference>
<dbReference type="InterPro" id="IPR001638">
    <property type="entry name" value="Solute-binding_3/MltF_N"/>
</dbReference>
<evidence type="ECO:0000313" key="4">
    <source>
        <dbReference type="EMBL" id="SDE03530.1"/>
    </source>
</evidence>
<dbReference type="AlphaFoldDB" id="A0A1G6ZLZ2"/>
<name>A0A1G6ZLZ2_9PROT</name>
<protein>
    <submittedName>
        <fullName evidence="4">Extracellular solute-binding protein, family 3</fullName>
    </submittedName>
</protein>
<evidence type="ECO:0000256" key="1">
    <source>
        <dbReference type="SAM" id="MobiDB-lite"/>
    </source>
</evidence>
<dbReference type="SUPFAM" id="SSF53850">
    <property type="entry name" value="Periplasmic binding protein-like II"/>
    <property type="match status" value="1"/>
</dbReference>
<dbReference type="RefSeq" id="WP_082714529.1">
    <property type="nucleotide sequence ID" value="NZ_FNAK01000004.1"/>
</dbReference>
<evidence type="ECO:0000313" key="5">
    <source>
        <dbReference type="Proteomes" id="UP000183685"/>
    </source>
</evidence>
<feature type="region of interest" description="Disordered" evidence="1">
    <location>
        <begin position="251"/>
        <end position="270"/>
    </location>
</feature>
<evidence type="ECO:0000256" key="2">
    <source>
        <dbReference type="SAM" id="SignalP"/>
    </source>
</evidence>
<keyword evidence="5" id="KW-1185">Reference proteome</keyword>
<dbReference type="Gene3D" id="3.40.190.10">
    <property type="entry name" value="Periplasmic binding protein-like II"/>
    <property type="match status" value="2"/>
</dbReference>
<accession>A0A1G6ZLZ2</accession>
<sequence>MRLGIKMGLAMLALVCGAAAARAADGQPLIVYTENYPPFNYAKPDGSVAGLATDRVRQVLDAAGLQYEIKIVPWARAMNYARTRPDALIYTITRTPRREYGFDWLVLLAESNFHIFARAEETRPVTRENLEAGMFTASCVSGDLTCELLVWAGVPVANIIPIAKEGTGDFRMVLAGRADLYISDFSVNRRLRKAEGYSLDLTKPVMRLDSRAGFYLASGLNVPADIRARIKASYEQLKASGDYQLVSNEQQADGGQWEATLPDQGHWPDG</sequence>
<keyword evidence="2" id="KW-0732">Signal</keyword>
<feature type="chain" id="PRO_5010263279" evidence="2">
    <location>
        <begin position="24"/>
        <end position="270"/>
    </location>
</feature>
<organism evidence="4 5">
    <name type="scientific">Kordiimonas lacus</name>
    <dbReference type="NCBI Taxonomy" id="637679"/>
    <lineage>
        <taxon>Bacteria</taxon>
        <taxon>Pseudomonadati</taxon>
        <taxon>Pseudomonadota</taxon>
        <taxon>Alphaproteobacteria</taxon>
        <taxon>Kordiimonadales</taxon>
        <taxon>Kordiimonadaceae</taxon>
        <taxon>Kordiimonas</taxon>
    </lineage>
</organism>
<dbReference type="PANTHER" id="PTHR38834">
    <property type="entry name" value="PERIPLASMIC SUBSTRATE BINDING PROTEIN FAMILY 3"/>
    <property type="match status" value="1"/>
</dbReference>
<dbReference type="OrthoDB" id="9807134at2"/>
<dbReference type="Pfam" id="PF00497">
    <property type="entry name" value="SBP_bac_3"/>
    <property type="match status" value="1"/>
</dbReference>
<gene>
    <name evidence="4" type="ORF">SAMN04488071_1868</name>
</gene>
<dbReference type="EMBL" id="FNAK01000004">
    <property type="protein sequence ID" value="SDE03530.1"/>
    <property type="molecule type" value="Genomic_DNA"/>
</dbReference>